<evidence type="ECO:0000313" key="15">
    <source>
        <dbReference type="Proteomes" id="UP000242849"/>
    </source>
</evidence>
<dbReference type="GO" id="GO:0004888">
    <property type="term" value="F:transmembrane signaling receptor activity"/>
    <property type="evidence" value="ECO:0007669"/>
    <property type="project" value="InterPro"/>
</dbReference>
<sequence length="386" mass="42155">MLSTNTSGPTKLQLSGLLLFPWLLSLILLLIGLTPMPVLALGCLASLGSLFYLARREPDQAAQTNCPTDSDTDRGIEPLRQSVALHAQQINQHSVQIDGLLSTAIDRLTHSFSSLNSLIERQLCIAGTLTDRYSGTDAEDSSITFQQFTSTTQETLSLFVESIIETSRTSMELVDRIDRIDRITHKIGDVVKSTADMDAIAKQTNLLALNAAIEAARAGEAGRGFAVVADEVRALSTRSTVFSDAIRTHIRVVHEELQQADAAVSRLAAKDMSFAMTSKKQVNEMLSDLALMNGKTVLAVEELQQVSQAVHNDVNTAITALQFQDLSSQLLTQIRKHSDKLEHFSVSLEGLDEDKSSNRQSHQPLDRTLHNPVSQSSMSAGEIDLF</sequence>
<evidence type="ECO:0000256" key="11">
    <source>
        <dbReference type="SAM" id="MobiDB-lite"/>
    </source>
</evidence>
<evidence type="ECO:0000256" key="4">
    <source>
        <dbReference type="ARBA" id="ARBA00022500"/>
    </source>
</evidence>
<dbReference type="PANTHER" id="PTHR32089:SF120">
    <property type="entry name" value="METHYL-ACCEPTING CHEMOTAXIS PROTEIN TLPQ"/>
    <property type="match status" value="1"/>
</dbReference>
<evidence type="ECO:0000256" key="2">
    <source>
        <dbReference type="ARBA" id="ARBA00022475"/>
    </source>
</evidence>
<dbReference type="OrthoDB" id="369661at2"/>
<keyword evidence="2" id="KW-1003">Cell membrane</keyword>
<keyword evidence="4" id="KW-0145">Chemotaxis</keyword>
<reference evidence="15" key="1">
    <citation type="submission" date="2016-10" db="EMBL/GenBank/DDBJ databases">
        <authorList>
            <person name="Varghese N."/>
            <person name="Submissions S."/>
        </authorList>
    </citation>
    <scope>NUCLEOTIDE SEQUENCE [LARGE SCALE GENOMIC DNA]</scope>
    <source>
        <strain evidence="15">DSM 12111</strain>
    </source>
</reference>
<organism evidence="14 15">
    <name type="scientific">Pseudomonas anguilliseptica</name>
    <dbReference type="NCBI Taxonomy" id="53406"/>
    <lineage>
        <taxon>Bacteria</taxon>
        <taxon>Pseudomonadati</taxon>
        <taxon>Pseudomonadota</taxon>
        <taxon>Gammaproteobacteria</taxon>
        <taxon>Pseudomonadales</taxon>
        <taxon>Pseudomonadaceae</taxon>
        <taxon>Pseudomonas</taxon>
    </lineage>
</organism>
<dbReference type="EMBL" id="FNSC01000001">
    <property type="protein sequence ID" value="SED22606.1"/>
    <property type="molecule type" value="Genomic_DNA"/>
</dbReference>
<feature type="transmembrane region" description="Helical" evidence="12">
    <location>
        <begin position="12"/>
        <end position="31"/>
    </location>
</feature>
<dbReference type="PROSITE" id="PS50111">
    <property type="entry name" value="CHEMOTAXIS_TRANSDUC_2"/>
    <property type="match status" value="1"/>
</dbReference>
<dbReference type="InterPro" id="IPR004089">
    <property type="entry name" value="MCPsignal_dom"/>
</dbReference>
<keyword evidence="5 12" id="KW-0812">Transmembrane</keyword>
<proteinExistence type="inferred from homology"/>
<dbReference type="PANTHER" id="PTHR32089">
    <property type="entry name" value="METHYL-ACCEPTING CHEMOTAXIS PROTEIN MCPB"/>
    <property type="match status" value="1"/>
</dbReference>
<evidence type="ECO:0000256" key="3">
    <source>
        <dbReference type="ARBA" id="ARBA00022481"/>
    </source>
</evidence>
<accession>A0A1H4YWT3</accession>
<dbReference type="Pfam" id="PF00015">
    <property type="entry name" value="MCPsignal"/>
    <property type="match status" value="1"/>
</dbReference>
<dbReference type="RefSeq" id="WP_090380474.1">
    <property type="nucleotide sequence ID" value="NZ_FNSC01000001.1"/>
</dbReference>
<protein>
    <submittedName>
        <fullName evidence="14">Methyl-accepting chemotaxis protein</fullName>
    </submittedName>
</protein>
<keyword evidence="15" id="KW-1185">Reference proteome</keyword>
<evidence type="ECO:0000256" key="6">
    <source>
        <dbReference type="ARBA" id="ARBA00022989"/>
    </source>
</evidence>
<gene>
    <name evidence="14" type="ORF">SAMN05421553_2269</name>
</gene>
<dbReference type="STRING" id="53406.SAMN05421553_2269"/>
<feature type="region of interest" description="Disordered" evidence="11">
    <location>
        <begin position="352"/>
        <end position="386"/>
    </location>
</feature>
<evidence type="ECO:0000256" key="12">
    <source>
        <dbReference type="SAM" id="Phobius"/>
    </source>
</evidence>
<keyword evidence="8 10" id="KW-0807">Transducer</keyword>
<evidence type="ECO:0000256" key="10">
    <source>
        <dbReference type="PROSITE-ProRule" id="PRU00284"/>
    </source>
</evidence>
<dbReference type="GO" id="GO:0006935">
    <property type="term" value="P:chemotaxis"/>
    <property type="evidence" value="ECO:0007669"/>
    <property type="project" value="UniProtKB-KW"/>
</dbReference>
<evidence type="ECO:0000256" key="1">
    <source>
        <dbReference type="ARBA" id="ARBA00004236"/>
    </source>
</evidence>
<keyword evidence="3" id="KW-0488">Methylation</keyword>
<dbReference type="GO" id="GO:0005886">
    <property type="term" value="C:plasma membrane"/>
    <property type="evidence" value="ECO:0007669"/>
    <property type="project" value="UniProtKB-SubCell"/>
</dbReference>
<evidence type="ECO:0000256" key="7">
    <source>
        <dbReference type="ARBA" id="ARBA00023136"/>
    </source>
</evidence>
<dbReference type="AlphaFoldDB" id="A0A1H4YWT3"/>
<evidence type="ECO:0000256" key="9">
    <source>
        <dbReference type="ARBA" id="ARBA00029447"/>
    </source>
</evidence>
<evidence type="ECO:0000259" key="13">
    <source>
        <dbReference type="PROSITE" id="PS50111"/>
    </source>
</evidence>
<evidence type="ECO:0000313" key="14">
    <source>
        <dbReference type="EMBL" id="SED22606.1"/>
    </source>
</evidence>
<feature type="domain" description="Methyl-accepting transducer" evidence="13">
    <location>
        <begin position="180"/>
        <end position="308"/>
    </location>
</feature>
<evidence type="ECO:0000256" key="8">
    <source>
        <dbReference type="ARBA" id="ARBA00023224"/>
    </source>
</evidence>
<dbReference type="PRINTS" id="PR00260">
    <property type="entry name" value="CHEMTRNSDUCR"/>
</dbReference>
<dbReference type="InterPro" id="IPR004090">
    <property type="entry name" value="Chemotax_Me-accpt_rcpt"/>
</dbReference>
<dbReference type="GO" id="GO:0007165">
    <property type="term" value="P:signal transduction"/>
    <property type="evidence" value="ECO:0007669"/>
    <property type="project" value="UniProtKB-KW"/>
</dbReference>
<keyword evidence="7 12" id="KW-0472">Membrane</keyword>
<keyword evidence="6 12" id="KW-1133">Transmembrane helix</keyword>
<dbReference type="SUPFAM" id="SSF58104">
    <property type="entry name" value="Methyl-accepting chemotaxis protein (MCP) signaling domain"/>
    <property type="match status" value="1"/>
</dbReference>
<comment type="similarity">
    <text evidence="9">Belongs to the methyl-accepting chemotaxis (MCP) protein family.</text>
</comment>
<dbReference type="Gene3D" id="1.10.287.950">
    <property type="entry name" value="Methyl-accepting chemotaxis protein"/>
    <property type="match status" value="1"/>
</dbReference>
<evidence type="ECO:0000256" key="5">
    <source>
        <dbReference type="ARBA" id="ARBA00022692"/>
    </source>
</evidence>
<comment type="subcellular location">
    <subcellularLocation>
        <location evidence="1">Cell membrane</location>
    </subcellularLocation>
</comment>
<dbReference type="Proteomes" id="UP000242849">
    <property type="component" value="Unassembled WGS sequence"/>
</dbReference>
<dbReference type="SMART" id="SM00283">
    <property type="entry name" value="MA"/>
    <property type="match status" value="1"/>
</dbReference>
<name>A0A1H4YWT3_PSEAG</name>